<keyword evidence="3" id="KW-0813">Transport</keyword>
<feature type="transmembrane region" description="Helical" evidence="8">
    <location>
        <begin position="332"/>
        <end position="351"/>
    </location>
</feature>
<feature type="transmembrane region" description="Helical" evidence="8">
    <location>
        <begin position="475"/>
        <end position="492"/>
    </location>
</feature>
<feature type="transmembrane region" description="Helical" evidence="8">
    <location>
        <begin position="164"/>
        <end position="185"/>
    </location>
</feature>
<dbReference type="PANTHER" id="PTHR42718:SF9">
    <property type="entry name" value="MAJOR FACILITATOR SUPERFAMILY MULTIDRUG TRANSPORTER MFSC"/>
    <property type="match status" value="1"/>
</dbReference>
<dbReference type="Pfam" id="PF07690">
    <property type="entry name" value="MFS_1"/>
    <property type="match status" value="1"/>
</dbReference>
<evidence type="ECO:0000313" key="11">
    <source>
        <dbReference type="Proteomes" id="UP000606490"/>
    </source>
</evidence>
<dbReference type="Gene3D" id="1.20.1250.20">
    <property type="entry name" value="MFS general substrate transporter like domains"/>
    <property type="match status" value="1"/>
</dbReference>
<keyword evidence="5 8" id="KW-0812">Transmembrane</keyword>
<dbReference type="EMBL" id="JAEUXJ010000006">
    <property type="protein sequence ID" value="MBL6456937.1"/>
    <property type="molecule type" value="Genomic_DNA"/>
</dbReference>
<proteinExistence type="inferred from homology"/>
<keyword evidence="11" id="KW-1185">Reference proteome</keyword>
<keyword evidence="6 8" id="KW-1133">Transmembrane helix</keyword>
<dbReference type="RefSeq" id="WP_202826675.1">
    <property type="nucleotide sequence ID" value="NZ_JAEUXJ010000006.1"/>
</dbReference>
<evidence type="ECO:0000256" key="6">
    <source>
        <dbReference type="ARBA" id="ARBA00022989"/>
    </source>
</evidence>
<evidence type="ECO:0000256" key="3">
    <source>
        <dbReference type="ARBA" id="ARBA00022448"/>
    </source>
</evidence>
<feature type="transmembrane region" description="Helical" evidence="8">
    <location>
        <begin position="48"/>
        <end position="70"/>
    </location>
</feature>
<dbReference type="InterPro" id="IPR036259">
    <property type="entry name" value="MFS_trans_sf"/>
</dbReference>
<comment type="similarity">
    <text evidence="2">Belongs to the major facilitator superfamily. EmrB family.</text>
</comment>
<evidence type="ECO:0000259" key="9">
    <source>
        <dbReference type="PROSITE" id="PS50850"/>
    </source>
</evidence>
<dbReference type="Gene3D" id="1.20.1720.10">
    <property type="entry name" value="Multidrug resistance protein D"/>
    <property type="match status" value="1"/>
</dbReference>
<feature type="transmembrane region" description="Helical" evidence="8">
    <location>
        <begin position="12"/>
        <end position="36"/>
    </location>
</feature>
<dbReference type="CDD" id="cd17503">
    <property type="entry name" value="MFS_LmrB_MDR_like"/>
    <property type="match status" value="1"/>
</dbReference>
<evidence type="ECO:0000256" key="8">
    <source>
        <dbReference type="SAM" id="Phobius"/>
    </source>
</evidence>
<comment type="caution">
    <text evidence="10">The sequence shown here is derived from an EMBL/GenBank/DDBJ whole genome shotgun (WGS) entry which is preliminary data.</text>
</comment>
<sequence length="509" mass="54720">MSEQAVPHRGIITVCAMVATLMQALDGTIANVALPYMQGGLAATSDQITWVLTSYITAAAILTAPVGFLVTRFGRRAVFLASVGGFTLASVACGAAQSLDQMVIFRLLQGAFGAALVPLSQSTMLDIYPPEQRGSAMAIWGMGVMVGPILGPTLGGYLTENLNWRWVFYVNLPFGILALLGLMFFLPKGESQSGRRFDWFGFGVLALGVGALQIMLDRGELLNWFGSTEIIVEAVLAGLGLYLFLVHMATAERPFIPPHIFRDRNFAAGLGIMFAVGVILFATSALLAPYLQTLGNYPVFTAGLAMAPRGLGTMAAMFIAGRLASRFDPRKVMAMGVLILAWTLWEMTGWTPDVSMRTLVTATILQGVGLGFVFIPLNLVAFATLDQTLRTDGTSLISLLRNLGSAIGISAMSAMLTRNTQIVHADLAMHVSPLNRVFDIPAIHRWWDPSTVPGAALLNQEVTRQASIIAYADDYWLLMILALAMLVLLPLMKRPPKAAAPDPAHAAMD</sequence>
<feature type="transmembrane region" description="Helical" evidence="8">
    <location>
        <begin position="297"/>
        <end position="320"/>
    </location>
</feature>
<feature type="transmembrane region" description="Helical" evidence="8">
    <location>
        <begin position="363"/>
        <end position="385"/>
    </location>
</feature>
<evidence type="ECO:0000256" key="7">
    <source>
        <dbReference type="ARBA" id="ARBA00023136"/>
    </source>
</evidence>
<dbReference type="InterPro" id="IPR020846">
    <property type="entry name" value="MFS_dom"/>
</dbReference>
<dbReference type="NCBIfam" id="TIGR00711">
    <property type="entry name" value="efflux_EmrB"/>
    <property type="match status" value="1"/>
</dbReference>
<dbReference type="InterPro" id="IPR004638">
    <property type="entry name" value="EmrB-like"/>
</dbReference>
<accession>A0ABS1V6J9</accession>
<dbReference type="InterPro" id="IPR011701">
    <property type="entry name" value="MFS"/>
</dbReference>
<gene>
    <name evidence="10" type="ORF">JMJ55_16490</name>
</gene>
<feature type="transmembrane region" description="Helical" evidence="8">
    <location>
        <begin position="77"/>
        <end position="97"/>
    </location>
</feature>
<evidence type="ECO:0000313" key="10">
    <source>
        <dbReference type="EMBL" id="MBL6456937.1"/>
    </source>
</evidence>
<feature type="transmembrane region" description="Helical" evidence="8">
    <location>
        <begin position="103"/>
        <end position="125"/>
    </location>
</feature>
<dbReference type="PROSITE" id="PS50850">
    <property type="entry name" value="MFS"/>
    <property type="match status" value="1"/>
</dbReference>
<feature type="transmembrane region" description="Helical" evidence="8">
    <location>
        <begin position="222"/>
        <end position="245"/>
    </location>
</feature>
<evidence type="ECO:0000256" key="4">
    <source>
        <dbReference type="ARBA" id="ARBA00022475"/>
    </source>
</evidence>
<reference evidence="10 11" key="1">
    <citation type="submission" date="2021-01" db="EMBL/GenBank/DDBJ databases">
        <title>Belnapia mucosa sp. nov. and Belnapia arida sp. nov., isolated from the Tabernas Desert (Almeria, Spain).</title>
        <authorList>
            <person name="Molina-Menor E."/>
            <person name="Vidal-Verdu A."/>
            <person name="Calonge A."/>
            <person name="Satari L."/>
            <person name="Pereto Magraner J."/>
            <person name="Porcar Miralles M."/>
        </authorList>
    </citation>
    <scope>NUCLEOTIDE SEQUENCE [LARGE SCALE GENOMIC DNA]</scope>
    <source>
        <strain evidence="10 11">T6</strain>
    </source>
</reference>
<comment type="subcellular location">
    <subcellularLocation>
        <location evidence="1">Cell membrane</location>
        <topology evidence="1">Multi-pass membrane protein</topology>
    </subcellularLocation>
</comment>
<protein>
    <submittedName>
        <fullName evidence="10">DHA2 family efflux MFS transporter permease subunit</fullName>
    </submittedName>
</protein>
<keyword evidence="4" id="KW-1003">Cell membrane</keyword>
<feature type="domain" description="Major facilitator superfamily (MFS) profile" evidence="9">
    <location>
        <begin position="12"/>
        <end position="497"/>
    </location>
</feature>
<dbReference type="PANTHER" id="PTHR42718">
    <property type="entry name" value="MAJOR FACILITATOR SUPERFAMILY MULTIDRUG TRANSPORTER MFSC"/>
    <property type="match status" value="1"/>
</dbReference>
<organism evidence="10 11">
    <name type="scientific">Belnapia mucosa</name>
    <dbReference type="NCBI Taxonomy" id="2804532"/>
    <lineage>
        <taxon>Bacteria</taxon>
        <taxon>Pseudomonadati</taxon>
        <taxon>Pseudomonadota</taxon>
        <taxon>Alphaproteobacteria</taxon>
        <taxon>Acetobacterales</taxon>
        <taxon>Roseomonadaceae</taxon>
        <taxon>Belnapia</taxon>
    </lineage>
</organism>
<keyword evidence="7 8" id="KW-0472">Membrane</keyword>
<dbReference type="SUPFAM" id="SSF103473">
    <property type="entry name" value="MFS general substrate transporter"/>
    <property type="match status" value="1"/>
</dbReference>
<feature type="transmembrane region" description="Helical" evidence="8">
    <location>
        <begin position="197"/>
        <end position="216"/>
    </location>
</feature>
<dbReference type="Proteomes" id="UP000606490">
    <property type="component" value="Unassembled WGS sequence"/>
</dbReference>
<feature type="transmembrane region" description="Helical" evidence="8">
    <location>
        <begin position="266"/>
        <end position="291"/>
    </location>
</feature>
<evidence type="ECO:0000256" key="1">
    <source>
        <dbReference type="ARBA" id="ARBA00004651"/>
    </source>
</evidence>
<evidence type="ECO:0000256" key="5">
    <source>
        <dbReference type="ARBA" id="ARBA00022692"/>
    </source>
</evidence>
<name>A0ABS1V6J9_9PROT</name>
<feature type="transmembrane region" description="Helical" evidence="8">
    <location>
        <begin position="137"/>
        <end position="158"/>
    </location>
</feature>
<evidence type="ECO:0000256" key="2">
    <source>
        <dbReference type="ARBA" id="ARBA00008537"/>
    </source>
</evidence>